<reference evidence="2" key="1">
    <citation type="submission" date="2020-05" db="EMBL/GenBank/DDBJ databases">
        <title>Mycena genomes resolve the evolution of fungal bioluminescence.</title>
        <authorList>
            <person name="Tsai I.J."/>
        </authorList>
    </citation>
    <scope>NUCLEOTIDE SEQUENCE</scope>
    <source>
        <strain evidence="2">171206Taipei</strain>
    </source>
</reference>
<feature type="compositionally biased region" description="Basic residues" evidence="1">
    <location>
        <begin position="808"/>
        <end position="817"/>
    </location>
</feature>
<dbReference type="Proteomes" id="UP000636479">
    <property type="component" value="Unassembled WGS sequence"/>
</dbReference>
<comment type="caution">
    <text evidence="2">The sequence shown here is derived from an EMBL/GenBank/DDBJ whole genome shotgun (WGS) entry which is preliminary data.</text>
</comment>
<feature type="compositionally biased region" description="Acidic residues" evidence="1">
    <location>
        <begin position="220"/>
        <end position="233"/>
    </location>
</feature>
<dbReference type="RefSeq" id="XP_037220909.1">
    <property type="nucleotide sequence ID" value="XM_037362988.1"/>
</dbReference>
<feature type="compositionally biased region" description="Low complexity" evidence="1">
    <location>
        <begin position="55"/>
        <end position="64"/>
    </location>
</feature>
<proteinExistence type="predicted"/>
<organism evidence="2 3">
    <name type="scientific">Mycena indigotica</name>
    <dbReference type="NCBI Taxonomy" id="2126181"/>
    <lineage>
        <taxon>Eukaryota</taxon>
        <taxon>Fungi</taxon>
        <taxon>Dikarya</taxon>
        <taxon>Basidiomycota</taxon>
        <taxon>Agaricomycotina</taxon>
        <taxon>Agaricomycetes</taxon>
        <taxon>Agaricomycetidae</taxon>
        <taxon>Agaricales</taxon>
        <taxon>Marasmiineae</taxon>
        <taxon>Mycenaceae</taxon>
        <taxon>Mycena</taxon>
    </lineage>
</organism>
<name>A0A8H6SS85_9AGAR</name>
<protein>
    <submittedName>
        <fullName evidence="2">FHA domain-containing protein</fullName>
    </submittedName>
</protein>
<feature type="compositionally biased region" description="Low complexity" evidence="1">
    <location>
        <begin position="366"/>
        <end position="384"/>
    </location>
</feature>
<evidence type="ECO:0000313" key="2">
    <source>
        <dbReference type="EMBL" id="KAF7303937.1"/>
    </source>
</evidence>
<feature type="compositionally biased region" description="Low complexity" evidence="1">
    <location>
        <begin position="457"/>
        <end position="470"/>
    </location>
</feature>
<feature type="compositionally biased region" description="Acidic residues" evidence="1">
    <location>
        <begin position="170"/>
        <end position="179"/>
    </location>
</feature>
<feature type="region of interest" description="Disordered" evidence="1">
    <location>
        <begin position="1"/>
        <end position="28"/>
    </location>
</feature>
<evidence type="ECO:0000256" key="1">
    <source>
        <dbReference type="SAM" id="MobiDB-lite"/>
    </source>
</evidence>
<feature type="compositionally biased region" description="Acidic residues" evidence="1">
    <location>
        <begin position="585"/>
        <end position="594"/>
    </location>
</feature>
<feature type="compositionally biased region" description="Polar residues" evidence="1">
    <location>
        <begin position="9"/>
        <end position="19"/>
    </location>
</feature>
<feature type="compositionally biased region" description="Basic and acidic residues" evidence="1">
    <location>
        <begin position="616"/>
        <end position="625"/>
    </location>
</feature>
<feature type="region of interest" description="Disordered" evidence="1">
    <location>
        <begin position="55"/>
        <end position="77"/>
    </location>
</feature>
<dbReference type="EMBL" id="JACAZF010000005">
    <property type="protein sequence ID" value="KAF7303937.1"/>
    <property type="molecule type" value="Genomic_DNA"/>
</dbReference>
<dbReference type="PANTHER" id="PTHR35711">
    <property type="entry name" value="EXPRESSED PROTEIN"/>
    <property type="match status" value="1"/>
</dbReference>
<feature type="compositionally biased region" description="Low complexity" evidence="1">
    <location>
        <begin position="158"/>
        <end position="169"/>
    </location>
</feature>
<dbReference type="GeneID" id="59345504"/>
<feature type="compositionally biased region" description="Polar residues" evidence="1">
    <location>
        <begin position="297"/>
        <end position="313"/>
    </location>
</feature>
<feature type="compositionally biased region" description="Polar residues" evidence="1">
    <location>
        <begin position="97"/>
        <end position="110"/>
    </location>
</feature>
<feature type="region of interest" description="Disordered" evidence="1">
    <location>
        <begin position="785"/>
        <end position="817"/>
    </location>
</feature>
<accession>A0A8H6SS85</accession>
<feature type="compositionally biased region" description="Polar residues" evidence="1">
    <location>
        <begin position="249"/>
        <end position="264"/>
    </location>
</feature>
<feature type="compositionally biased region" description="Basic and acidic residues" evidence="1">
    <location>
        <begin position="670"/>
        <end position="680"/>
    </location>
</feature>
<gene>
    <name evidence="2" type="ORF">MIND_00624400</name>
</gene>
<feature type="region of interest" description="Disordered" evidence="1">
    <location>
        <begin position="552"/>
        <end position="768"/>
    </location>
</feature>
<feature type="compositionally biased region" description="Low complexity" evidence="1">
    <location>
        <begin position="116"/>
        <end position="127"/>
    </location>
</feature>
<feature type="compositionally biased region" description="Basic and acidic residues" evidence="1">
    <location>
        <begin position="471"/>
        <end position="484"/>
    </location>
</feature>
<dbReference type="AlphaFoldDB" id="A0A8H6SS85"/>
<evidence type="ECO:0000313" key="3">
    <source>
        <dbReference type="Proteomes" id="UP000636479"/>
    </source>
</evidence>
<feature type="region of interest" description="Disordered" evidence="1">
    <location>
        <begin position="96"/>
        <end position="391"/>
    </location>
</feature>
<feature type="region of interest" description="Disordered" evidence="1">
    <location>
        <begin position="433"/>
        <end position="484"/>
    </location>
</feature>
<keyword evidence="3" id="KW-1185">Reference proteome</keyword>
<dbReference type="PANTHER" id="PTHR35711:SF1">
    <property type="entry name" value="ECTODERMAL, ISOFORM F"/>
    <property type="match status" value="1"/>
</dbReference>
<feature type="compositionally biased region" description="Acidic residues" evidence="1">
    <location>
        <begin position="759"/>
        <end position="768"/>
    </location>
</feature>
<dbReference type="OrthoDB" id="6288785at2759"/>
<sequence>MRAPPRSPSPTKSRFNTTAQDEESETITLVQGSSPRVVEEEKDLVILEDVEVAVPSPQPQQVVLPPAPPKTPRRQSLHRAVLIRSAHRAVLAANANPIPTTNFMQGSSLAPRTDNASPSKPVAPVSPTKGKYGAPAEDDETDSDHTDTEDEEEEVRALGLEVVSVSSGSESEEDEEDEPQPPRQTLSWRKSLERLWPFGRVKDEEEEATLPPAPAQDDHDHDEEEDNDDDDERNELQTPVVSPKRKTIITPTQRSPTKTPTLAQPPSRPTTPFGTRRSPDKPTNAGNSTPFGARSPVKTTPQSMSPQKNNSIHNFAVPHPAARTPKGFGRRGLSPVVDKALEKEEPMEVDSEPDSLYAGLAEEARSTQQRTVTPPPTTSTTPTTIDKHPKLNLANFMTPQAPRTGANAFRISKTPNPNAAPGGVSLQLPARHSVAGGAQRIRIEDSPWKKPSKSTQSVVPAAATPVASRPRVSEAERKAISERRKSALTAPDMFWAAGAPGLSPRKSPVKKIEKLDDVDEEGLKEDKDATRMLREMMDTVDVLKRRRESIMADAADRKSLGGGGVIGPLLFASGTRSLTPAVTTNDDDDDDMDVDVPPPTAHNEESRPSPSFSPLKQKETAELEGTKPPSRRGRSKAAAEPELEAGPDEATPLPEIAPITTTKTRRGRSASKEPESEPVKTRRGRSAVATTVGQDNEDDAPVATTRKPRKPPSVNTSQPSFAPVSEPVAARRGRAASAAPASAPERKTKTRARSRAAADEEDEEMQEDAEIEVVKVVAPTAKRVGRTAAAAKKVKEEESDPVLGATKAAKKTPARTTRKGAAAASALAAVEKENASASEEVVETAKVRLSRSRKAKEGVSEVVVEVEQPVATGAARRTRTRTKT</sequence>
<feature type="compositionally biased region" description="Acidic residues" evidence="1">
    <location>
        <begin position="136"/>
        <end position="154"/>
    </location>
</feature>